<accession>A0A2N5U0R7</accession>
<dbReference type="EMBL" id="PGCJ01000351">
    <property type="protein sequence ID" value="PLW31345.1"/>
    <property type="molecule type" value="Genomic_DNA"/>
</dbReference>
<keyword evidence="3" id="KW-1185">Reference proteome</keyword>
<feature type="region of interest" description="Disordered" evidence="1">
    <location>
        <begin position="320"/>
        <end position="350"/>
    </location>
</feature>
<name>A0A2N5U0R7_9BASI</name>
<evidence type="ECO:0000313" key="3">
    <source>
        <dbReference type="Proteomes" id="UP000235388"/>
    </source>
</evidence>
<protein>
    <submittedName>
        <fullName evidence="2">Uncharacterized protein</fullName>
    </submittedName>
</protein>
<reference evidence="2 3" key="1">
    <citation type="submission" date="2017-11" db="EMBL/GenBank/DDBJ databases">
        <title>De novo assembly and phasing of dikaryotic genomes from two isolates of Puccinia coronata f. sp. avenae, the causal agent of oat crown rust.</title>
        <authorList>
            <person name="Miller M.E."/>
            <person name="Zhang Y."/>
            <person name="Omidvar V."/>
            <person name="Sperschneider J."/>
            <person name="Schwessinger B."/>
            <person name="Raley C."/>
            <person name="Palmer J.M."/>
            <person name="Garnica D."/>
            <person name="Upadhyaya N."/>
            <person name="Rathjen J."/>
            <person name="Taylor J.M."/>
            <person name="Park R.F."/>
            <person name="Dodds P.N."/>
            <person name="Hirsch C.D."/>
            <person name="Kianian S.F."/>
            <person name="Figueroa M."/>
        </authorList>
    </citation>
    <scope>NUCLEOTIDE SEQUENCE [LARGE SCALE GENOMIC DNA]</scope>
    <source>
        <strain evidence="2">12NC29</strain>
    </source>
</reference>
<comment type="caution">
    <text evidence="2">The sequence shown here is derived from an EMBL/GenBank/DDBJ whole genome shotgun (WGS) entry which is preliminary data.</text>
</comment>
<organism evidence="2 3">
    <name type="scientific">Puccinia coronata f. sp. avenae</name>
    <dbReference type="NCBI Taxonomy" id="200324"/>
    <lineage>
        <taxon>Eukaryota</taxon>
        <taxon>Fungi</taxon>
        <taxon>Dikarya</taxon>
        <taxon>Basidiomycota</taxon>
        <taxon>Pucciniomycotina</taxon>
        <taxon>Pucciniomycetes</taxon>
        <taxon>Pucciniales</taxon>
        <taxon>Pucciniaceae</taxon>
        <taxon>Puccinia</taxon>
    </lineage>
</organism>
<sequence>MDRDTSNINSPSVEALISSINSLAQTSVQIGTASLQAVKVIAEGFTSLNSLIDGGQFNMLTPPSRSAPATRGGSARPSRSRRSCSQPFSDDMEVDTPTTSRQREKSNTEMKAYVRQHCATLFGRCARDDDFPEPATAEERREWIRVDLAGPPDGKWDKESSPSSYDYAMDLDGDVDPDFPYGPDGPGHSSTTPEALKIIWRAMRGAKMKSFRPDLSKAMTSTANWFLWDFAVKTFLRMVSSGEYNPLTKEMCDQVNIEQYFAVHVQSHLMRIDDETDEKVDRSLVLPGLPMRAVVYKLPWRNEQVERVMIALDRLKARRREYSTQKPNTPPPRVRRRPQQPKNSSLPYREGLPISFYNELWLGSLDTQELQELNSQVNGPPLDYYVALVEQIRH</sequence>
<proteinExistence type="predicted"/>
<dbReference type="AlphaFoldDB" id="A0A2N5U0R7"/>
<evidence type="ECO:0000256" key="1">
    <source>
        <dbReference type="SAM" id="MobiDB-lite"/>
    </source>
</evidence>
<dbReference type="OrthoDB" id="2507381at2759"/>
<gene>
    <name evidence="2" type="ORF">PCANC_19627</name>
</gene>
<evidence type="ECO:0000313" key="2">
    <source>
        <dbReference type="EMBL" id="PLW31345.1"/>
    </source>
</evidence>
<feature type="region of interest" description="Disordered" evidence="1">
    <location>
        <begin position="59"/>
        <end position="109"/>
    </location>
</feature>
<dbReference type="STRING" id="200324.A0A2N5U0R7"/>
<dbReference type="Proteomes" id="UP000235388">
    <property type="component" value="Unassembled WGS sequence"/>
</dbReference>